<dbReference type="AlphaFoldDB" id="A0A645HSC9"/>
<comment type="caution">
    <text evidence="1">The sequence shown here is derived from an EMBL/GenBank/DDBJ whole genome shotgun (WGS) entry which is preliminary data.</text>
</comment>
<reference evidence="1" key="1">
    <citation type="submission" date="2019-08" db="EMBL/GenBank/DDBJ databases">
        <authorList>
            <person name="Kucharzyk K."/>
            <person name="Murdoch R.W."/>
            <person name="Higgins S."/>
            <person name="Loffler F."/>
        </authorList>
    </citation>
    <scope>NUCLEOTIDE SEQUENCE</scope>
</reference>
<evidence type="ECO:0000313" key="1">
    <source>
        <dbReference type="EMBL" id="MPN41951.1"/>
    </source>
</evidence>
<gene>
    <name evidence="1" type="ORF">SDC9_189506</name>
</gene>
<sequence>MVMMFDYFSQPQPGRGAMEISEALDEMELYSESIIDPDMMVVFRRLFSDRRLAAIATARVYVN</sequence>
<proteinExistence type="predicted"/>
<accession>A0A645HSC9</accession>
<protein>
    <submittedName>
        <fullName evidence="1">Uncharacterized protein</fullName>
    </submittedName>
</protein>
<organism evidence="1">
    <name type="scientific">bioreactor metagenome</name>
    <dbReference type="NCBI Taxonomy" id="1076179"/>
    <lineage>
        <taxon>unclassified sequences</taxon>
        <taxon>metagenomes</taxon>
        <taxon>ecological metagenomes</taxon>
    </lineage>
</organism>
<dbReference type="EMBL" id="VSSQ01099325">
    <property type="protein sequence ID" value="MPN41951.1"/>
    <property type="molecule type" value="Genomic_DNA"/>
</dbReference>
<name>A0A645HSC9_9ZZZZ</name>